<dbReference type="EnsemblPlants" id="PNT61047">
    <property type="protein sequence ID" value="PNT61047"/>
    <property type="gene ID" value="BRADI_5g09623v3"/>
</dbReference>
<feature type="region of interest" description="Disordered" evidence="1">
    <location>
        <begin position="35"/>
        <end position="74"/>
    </location>
</feature>
<dbReference type="Proteomes" id="UP000008810">
    <property type="component" value="Chromosome 5"/>
</dbReference>
<feature type="compositionally biased region" description="Low complexity" evidence="1">
    <location>
        <begin position="147"/>
        <end position="156"/>
    </location>
</feature>
<evidence type="ECO:0000313" key="2">
    <source>
        <dbReference type="EMBL" id="PNT61047.1"/>
    </source>
</evidence>
<proteinExistence type="predicted"/>
<dbReference type="AlphaFoldDB" id="A0A2K2CG99"/>
<evidence type="ECO:0000256" key="1">
    <source>
        <dbReference type="SAM" id="MobiDB-lite"/>
    </source>
</evidence>
<accession>A0A2K2CG99</accession>
<feature type="region of interest" description="Disordered" evidence="1">
    <location>
        <begin position="135"/>
        <end position="156"/>
    </location>
</feature>
<evidence type="ECO:0000313" key="4">
    <source>
        <dbReference type="Proteomes" id="UP000008810"/>
    </source>
</evidence>
<dbReference type="InParanoid" id="A0A2K2CG99"/>
<dbReference type="EMBL" id="CM000884">
    <property type="protein sequence ID" value="PNT61047.1"/>
    <property type="molecule type" value="Genomic_DNA"/>
</dbReference>
<name>A0A2K2CG99_BRADI</name>
<organism evidence="2">
    <name type="scientific">Brachypodium distachyon</name>
    <name type="common">Purple false brome</name>
    <name type="synonym">Trachynia distachya</name>
    <dbReference type="NCBI Taxonomy" id="15368"/>
    <lineage>
        <taxon>Eukaryota</taxon>
        <taxon>Viridiplantae</taxon>
        <taxon>Streptophyta</taxon>
        <taxon>Embryophyta</taxon>
        <taxon>Tracheophyta</taxon>
        <taxon>Spermatophyta</taxon>
        <taxon>Magnoliopsida</taxon>
        <taxon>Liliopsida</taxon>
        <taxon>Poales</taxon>
        <taxon>Poaceae</taxon>
        <taxon>BOP clade</taxon>
        <taxon>Pooideae</taxon>
        <taxon>Stipodae</taxon>
        <taxon>Brachypodieae</taxon>
        <taxon>Brachypodium</taxon>
    </lineage>
</organism>
<gene>
    <name evidence="2" type="ORF">BRADI_5g09623v3</name>
</gene>
<keyword evidence="4" id="KW-1185">Reference proteome</keyword>
<sequence length="156" mass="16619">MQGTRRPFPKIYEAHAGTKPSPFIMIPGRHVCSASRAAAQARRRPCPDAGKASPRLRRPLPSPSLIESGLGEDPIAPTSAVGCELAPASIRPERDTIWPARLSRAPPRPVGCRTWSKLPPRVVFRPHQAHGLAAMSRGQASGGAARGGWASAELRG</sequence>
<protein>
    <submittedName>
        <fullName evidence="2 3">Uncharacterized protein</fullName>
    </submittedName>
</protein>
<reference evidence="3" key="3">
    <citation type="submission" date="2018-08" db="UniProtKB">
        <authorList>
            <consortium name="EnsemblPlants"/>
        </authorList>
    </citation>
    <scope>IDENTIFICATION</scope>
    <source>
        <strain evidence="3">cv. Bd21</strain>
    </source>
</reference>
<reference evidence="2 3" key="1">
    <citation type="journal article" date="2010" name="Nature">
        <title>Genome sequencing and analysis of the model grass Brachypodium distachyon.</title>
        <authorList>
            <consortium name="International Brachypodium Initiative"/>
        </authorList>
    </citation>
    <scope>NUCLEOTIDE SEQUENCE [LARGE SCALE GENOMIC DNA]</scope>
    <source>
        <strain evidence="2 3">Bd21</strain>
    </source>
</reference>
<dbReference type="Gramene" id="PNT61047">
    <property type="protein sequence ID" value="PNT61047"/>
    <property type="gene ID" value="BRADI_5g09623v3"/>
</dbReference>
<reference evidence="2" key="2">
    <citation type="submission" date="2017-06" db="EMBL/GenBank/DDBJ databases">
        <title>WGS assembly of Brachypodium distachyon.</title>
        <authorList>
            <consortium name="The International Brachypodium Initiative"/>
            <person name="Lucas S."/>
            <person name="Harmon-Smith M."/>
            <person name="Lail K."/>
            <person name="Tice H."/>
            <person name="Grimwood J."/>
            <person name="Bruce D."/>
            <person name="Barry K."/>
            <person name="Shu S."/>
            <person name="Lindquist E."/>
            <person name="Wang M."/>
            <person name="Pitluck S."/>
            <person name="Vogel J.P."/>
            <person name="Garvin D.F."/>
            <person name="Mockler T.C."/>
            <person name="Schmutz J."/>
            <person name="Rokhsar D."/>
            <person name="Bevan M.W."/>
        </authorList>
    </citation>
    <scope>NUCLEOTIDE SEQUENCE</scope>
    <source>
        <strain evidence="2">Bd21</strain>
    </source>
</reference>
<evidence type="ECO:0000313" key="3">
    <source>
        <dbReference type="EnsemblPlants" id="PNT61047"/>
    </source>
</evidence>